<evidence type="ECO:0000256" key="3">
    <source>
        <dbReference type="ARBA" id="ARBA00022475"/>
    </source>
</evidence>
<name>A0A857J4W5_9BURK</name>
<dbReference type="Proteomes" id="UP000464787">
    <property type="component" value="Chromosome"/>
</dbReference>
<proteinExistence type="predicted"/>
<dbReference type="EMBL" id="CP047650">
    <property type="protein sequence ID" value="QHI98253.1"/>
    <property type="molecule type" value="Genomic_DNA"/>
</dbReference>
<gene>
    <name evidence="12" type="ORF">GT347_09750</name>
</gene>
<keyword evidence="6" id="KW-0378">Hydrolase</keyword>
<comment type="subcellular location">
    <subcellularLocation>
        <location evidence="1">Cell membrane</location>
        <topology evidence="1">Multi-pass membrane protein</topology>
    </subcellularLocation>
</comment>
<dbReference type="RefSeq" id="WP_160551770.1">
    <property type="nucleotide sequence ID" value="NZ_CP047650.1"/>
</dbReference>
<evidence type="ECO:0000256" key="4">
    <source>
        <dbReference type="ARBA" id="ARBA00022636"/>
    </source>
</evidence>
<dbReference type="AlphaFoldDB" id="A0A857J4W5"/>
<dbReference type="PANTHER" id="PTHR33121">
    <property type="entry name" value="CYCLIC DI-GMP PHOSPHODIESTERASE PDEF"/>
    <property type="match status" value="1"/>
</dbReference>
<dbReference type="CDD" id="cd01948">
    <property type="entry name" value="EAL"/>
    <property type="match status" value="1"/>
</dbReference>
<keyword evidence="7 10" id="KW-1133">Transmembrane helix</keyword>
<dbReference type="InterPro" id="IPR001633">
    <property type="entry name" value="EAL_dom"/>
</dbReference>
<dbReference type="GO" id="GO:0005886">
    <property type="term" value="C:plasma membrane"/>
    <property type="evidence" value="ECO:0007669"/>
    <property type="project" value="UniProtKB-SubCell"/>
</dbReference>
<comment type="catalytic activity">
    <reaction evidence="9">
        <text>3',3'-c-di-GMP + H2O = 5'-phosphoguanylyl(3'-&gt;5')guanosine + H(+)</text>
        <dbReference type="Rhea" id="RHEA:24902"/>
        <dbReference type="ChEBI" id="CHEBI:15377"/>
        <dbReference type="ChEBI" id="CHEBI:15378"/>
        <dbReference type="ChEBI" id="CHEBI:58754"/>
        <dbReference type="ChEBI" id="CHEBI:58805"/>
        <dbReference type="EC" id="3.1.4.52"/>
    </reaction>
</comment>
<dbReference type="Gene3D" id="3.20.20.450">
    <property type="entry name" value="EAL domain"/>
    <property type="match status" value="1"/>
</dbReference>
<dbReference type="InterPro" id="IPR035919">
    <property type="entry name" value="EAL_sf"/>
</dbReference>
<evidence type="ECO:0000256" key="9">
    <source>
        <dbReference type="ARBA" id="ARBA00034290"/>
    </source>
</evidence>
<keyword evidence="13" id="KW-1185">Reference proteome</keyword>
<feature type="domain" description="EAL" evidence="11">
    <location>
        <begin position="268"/>
        <end position="520"/>
    </location>
</feature>
<reference evidence="12 13" key="1">
    <citation type="submission" date="2020-01" db="EMBL/GenBank/DDBJ databases">
        <title>Genome sequencing of strain KACC 21265.</title>
        <authorList>
            <person name="Heo J."/>
            <person name="Kim S.-J."/>
            <person name="Kim J.-S."/>
            <person name="Hong S.-B."/>
            <person name="Kwon S.-W."/>
        </authorList>
    </citation>
    <scope>NUCLEOTIDE SEQUENCE [LARGE SCALE GENOMIC DNA]</scope>
    <source>
        <strain evidence="12 13">KACC 21265</strain>
    </source>
</reference>
<evidence type="ECO:0000256" key="6">
    <source>
        <dbReference type="ARBA" id="ARBA00022801"/>
    </source>
</evidence>
<protein>
    <recommendedName>
        <fullName evidence="2">cyclic-guanylate-specific phosphodiesterase</fullName>
        <ecNumber evidence="2">3.1.4.52</ecNumber>
    </recommendedName>
</protein>
<dbReference type="PROSITE" id="PS50883">
    <property type="entry name" value="EAL"/>
    <property type="match status" value="1"/>
</dbReference>
<feature type="transmembrane region" description="Helical" evidence="10">
    <location>
        <begin position="12"/>
        <end position="30"/>
    </location>
</feature>
<dbReference type="GO" id="GO:0071111">
    <property type="term" value="F:cyclic-guanylate-specific phosphodiesterase activity"/>
    <property type="evidence" value="ECO:0007669"/>
    <property type="project" value="UniProtKB-EC"/>
</dbReference>
<evidence type="ECO:0000256" key="1">
    <source>
        <dbReference type="ARBA" id="ARBA00004651"/>
    </source>
</evidence>
<organism evidence="12 13">
    <name type="scientific">Xylophilus rhododendri</name>
    <dbReference type="NCBI Taxonomy" id="2697032"/>
    <lineage>
        <taxon>Bacteria</taxon>
        <taxon>Pseudomonadati</taxon>
        <taxon>Pseudomonadota</taxon>
        <taxon>Betaproteobacteria</taxon>
        <taxon>Burkholderiales</taxon>
        <taxon>Xylophilus</taxon>
    </lineage>
</organism>
<dbReference type="KEGG" id="xyk:GT347_09750"/>
<keyword evidence="5 10" id="KW-0812">Transmembrane</keyword>
<dbReference type="EC" id="3.1.4.52" evidence="2"/>
<evidence type="ECO:0000256" key="7">
    <source>
        <dbReference type="ARBA" id="ARBA00022989"/>
    </source>
</evidence>
<evidence type="ECO:0000313" key="13">
    <source>
        <dbReference type="Proteomes" id="UP000464787"/>
    </source>
</evidence>
<dbReference type="SMART" id="SM00052">
    <property type="entry name" value="EAL"/>
    <property type="match status" value="1"/>
</dbReference>
<keyword evidence="3" id="KW-1003">Cell membrane</keyword>
<evidence type="ECO:0000256" key="5">
    <source>
        <dbReference type="ARBA" id="ARBA00022692"/>
    </source>
</evidence>
<dbReference type="PANTHER" id="PTHR33121:SF60">
    <property type="entry name" value="CYCLIC DI-GMP PHOSPHODIESTERASE PDEC-RELATED"/>
    <property type="match status" value="1"/>
</dbReference>
<dbReference type="Pfam" id="PF00563">
    <property type="entry name" value="EAL"/>
    <property type="match status" value="1"/>
</dbReference>
<evidence type="ECO:0000259" key="11">
    <source>
        <dbReference type="PROSITE" id="PS50883"/>
    </source>
</evidence>
<dbReference type="Pfam" id="PF12792">
    <property type="entry name" value="CSS-motif"/>
    <property type="match status" value="1"/>
</dbReference>
<evidence type="ECO:0000256" key="8">
    <source>
        <dbReference type="ARBA" id="ARBA00023136"/>
    </source>
</evidence>
<dbReference type="SUPFAM" id="SSF141868">
    <property type="entry name" value="EAL domain-like"/>
    <property type="match status" value="1"/>
</dbReference>
<accession>A0A857J4W5</accession>
<dbReference type="InterPro" id="IPR050706">
    <property type="entry name" value="Cyclic-di-GMP_PDE-like"/>
</dbReference>
<keyword evidence="4" id="KW-0973">c-di-GMP</keyword>
<feature type="transmembrane region" description="Helical" evidence="10">
    <location>
        <begin position="246"/>
        <end position="265"/>
    </location>
</feature>
<dbReference type="InterPro" id="IPR024744">
    <property type="entry name" value="CSS-motif_dom"/>
</dbReference>
<sequence>MQAHKQRIFVGAWIAGVLAVVVPLALSLYLSHRWGDERVTAELRQLDTDLLRRVRASREQSQAIFEALKAEPGGPACGPAQLARMRVLAAKASYLQAVGRIEDEVLTCSTLGLETAIRLGIPSRVDADGTAWWNTVEFPQIPGAKFNVAEREGYAAIASPDLVIDILKPDSVISLAQISTRDHEIIRSRGTILPEWFARFEGEPILFEDDEYLVAIQPSNTGNSAAIAAMKQSDVSQRILQLGLRLVPLYLLGGLLLAGAIYALARQRLSFKADLRYALEHKQFYMVYQPVMELATGRCVGAEALIRWNQSDGQMVSPLVFIPAAEEHGLIQQVTLQVMEMVARDAADLIRDYPETHIAINFSAEDLHSPETEARLQTLLKDAGAASSNILIEATERGLMTPEKAKAVLISVRSSGFKVAIDDFGTGNSSLSYLATYDLDFLKIDKMFVDALGSDAPTARVAFHIIEIARSLGLQMIAEGVETQAQCDILTGAGVQYAQGWLFGKPMPMRSLVEFIGQRHRLADVPPEHVPATTA</sequence>
<evidence type="ECO:0000256" key="2">
    <source>
        <dbReference type="ARBA" id="ARBA00012282"/>
    </source>
</evidence>
<evidence type="ECO:0000313" key="12">
    <source>
        <dbReference type="EMBL" id="QHI98253.1"/>
    </source>
</evidence>
<keyword evidence="8 10" id="KW-0472">Membrane</keyword>
<evidence type="ECO:0000256" key="10">
    <source>
        <dbReference type="SAM" id="Phobius"/>
    </source>
</evidence>